<protein>
    <submittedName>
        <fullName evidence="1">Uncharacterized protein</fullName>
    </submittedName>
</protein>
<sequence length="184" mass="20256">MDPAPQIKVFASLPLAVALDADLNMDASNWHWVHCLTFPVESLNKFSHKPYKWIRYAVGVVIGAEGMLSADSDCPNAVDYNAAPPAEPADLFYHVGDEEKRRMFPVDPFGARSRVTSSANTPRRDDFRTQVSARDKDTCLLTMSGGLRHGIHLSFPCVPAHHCNHGSTFQPIPTAGVEILLEVT</sequence>
<comment type="caution">
    <text evidence="1">The sequence shown here is derived from an EMBL/GenBank/DDBJ whole genome shotgun (WGS) entry which is preliminary data.</text>
</comment>
<accession>A0A9P5TK78</accession>
<evidence type="ECO:0000313" key="1">
    <source>
        <dbReference type="EMBL" id="KAF8886232.1"/>
    </source>
</evidence>
<evidence type="ECO:0000313" key="2">
    <source>
        <dbReference type="Proteomes" id="UP000724874"/>
    </source>
</evidence>
<dbReference type="EMBL" id="JADNYJ010000097">
    <property type="protein sequence ID" value="KAF8886232.1"/>
    <property type="molecule type" value="Genomic_DNA"/>
</dbReference>
<organism evidence="1 2">
    <name type="scientific">Gymnopilus junonius</name>
    <name type="common">Spectacular rustgill mushroom</name>
    <name type="synonym">Gymnopilus spectabilis subsp. junonius</name>
    <dbReference type="NCBI Taxonomy" id="109634"/>
    <lineage>
        <taxon>Eukaryota</taxon>
        <taxon>Fungi</taxon>
        <taxon>Dikarya</taxon>
        <taxon>Basidiomycota</taxon>
        <taxon>Agaricomycotina</taxon>
        <taxon>Agaricomycetes</taxon>
        <taxon>Agaricomycetidae</taxon>
        <taxon>Agaricales</taxon>
        <taxon>Agaricineae</taxon>
        <taxon>Hymenogastraceae</taxon>
        <taxon>Gymnopilus</taxon>
    </lineage>
</organism>
<name>A0A9P5TK78_GYMJU</name>
<proteinExistence type="predicted"/>
<gene>
    <name evidence="1" type="ORF">CPB84DRAFT_1787725</name>
</gene>
<dbReference type="AlphaFoldDB" id="A0A9P5TK78"/>
<reference evidence="1" key="1">
    <citation type="submission" date="2020-11" db="EMBL/GenBank/DDBJ databases">
        <authorList>
            <consortium name="DOE Joint Genome Institute"/>
            <person name="Ahrendt S."/>
            <person name="Riley R."/>
            <person name="Andreopoulos W."/>
            <person name="LaButti K."/>
            <person name="Pangilinan J."/>
            <person name="Ruiz-duenas F.J."/>
            <person name="Barrasa J.M."/>
            <person name="Sanchez-Garcia M."/>
            <person name="Camarero S."/>
            <person name="Miyauchi S."/>
            <person name="Serrano A."/>
            <person name="Linde D."/>
            <person name="Babiker R."/>
            <person name="Drula E."/>
            <person name="Ayuso-Fernandez I."/>
            <person name="Pacheco R."/>
            <person name="Padilla G."/>
            <person name="Ferreira P."/>
            <person name="Barriuso J."/>
            <person name="Kellner H."/>
            <person name="Castanera R."/>
            <person name="Alfaro M."/>
            <person name="Ramirez L."/>
            <person name="Pisabarro A.G."/>
            <person name="Kuo A."/>
            <person name="Tritt A."/>
            <person name="Lipzen A."/>
            <person name="He G."/>
            <person name="Yan M."/>
            <person name="Ng V."/>
            <person name="Cullen D."/>
            <person name="Martin F."/>
            <person name="Rosso M.-N."/>
            <person name="Henrissat B."/>
            <person name="Hibbett D."/>
            <person name="Martinez A.T."/>
            <person name="Grigoriev I.V."/>
        </authorList>
    </citation>
    <scope>NUCLEOTIDE SEQUENCE</scope>
    <source>
        <strain evidence="1">AH 44721</strain>
    </source>
</reference>
<dbReference type="OrthoDB" id="3027435at2759"/>
<keyword evidence="2" id="KW-1185">Reference proteome</keyword>
<dbReference type="Proteomes" id="UP000724874">
    <property type="component" value="Unassembled WGS sequence"/>
</dbReference>